<organism evidence="1 2">
    <name type="scientific">Tetranychus urticae</name>
    <name type="common">Two-spotted spider mite</name>
    <dbReference type="NCBI Taxonomy" id="32264"/>
    <lineage>
        <taxon>Eukaryota</taxon>
        <taxon>Metazoa</taxon>
        <taxon>Ecdysozoa</taxon>
        <taxon>Arthropoda</taxon>
        <taxon>Chelicerata</taxon>
        <taxon>Arachnida</taxon>
        <taxon>Acari</taxon>
        <taxon>Acariformes</taxon>
        <taxon>Trombidiformes</taxon>
        <taxon>Prostigmata</taxon>
        <taxon>Eleutherengona</taxon>
        <taxon>Raphignathae</taxon>
        <taxon>Tetranychoidea</taxon>
        <taxon>Tetranychidae</taxon>
        <taxon>Tetranychus</taxon>
    </lineage>
</organism>
<name>T1L503_TETUR</name>
<protein>
    <submittedName>
        <fullName evidence="1">Uncharacterized protein</fullName>
    </submittedName>
</protein>
<evidence type="ECO:0000313" key="1">
    <source>
        <dbReference type="EnsemblMetazoa" id="tetur422g00010.1"/>
    </source>
</evidence>
<evidence type="ECO:0000313" key="2">
    <source>
        <dbReference type="Proteomes" id="UP000015104"/>
    </source>
</evidence>
<dbReference type="Proteomes" id="UP000015104">
    <property type="component" value="Unassembled WGS sequence"/>
</dbReference>
<dbReference type="EMBL" id="CAEY01001190">
    <property type="status" value="NOT_ANNOTATED_CDS"/>
    <property type="molecule type" value="Genomic_DNA"/>
</dbReference>
<reference evidence="2" key="1">
    <citation type="submission" date="2011-08" db="EMBL/GenBank/DDBJ databases">
        <authorList>
            <person name="Rombauts S."/>
        </authorList>
    </citation>
    <scope>NUCLEOTIDE SEQUENCE</scope>
    <source>
        <strain evidence="2">London</strain>
    </source>
</reference>
<dbReference type="HOGENOM" id="CLU_998625_0_0_1"/>
<sequence length="279" mass="32317">MRYLREFNTNSTSFQNRGSLILVRSHLQVIVTCRNVAYHSEPIGSLKLLNNGCIVDKGMLYHRFYPRKVNLIPAMEVLDRSFFRNLVDSLARYCNKDFLTKGGDEREVYHHIISKLSSEIPDFISKLAAVLDRPGDVIMLQHFKPVHTNALGVCCDHRIRRFIISSYLNAPRLLVFAVDGTDFSEMKTIPDNLYLPVEGGKFQYSHHVSSVCFTCYKSAEGFDYGDFYHPFTHGDERTDEHTYIYIKKLMPGTLHFYQLLEYSSYVPSVRYEEVEADLK</sequence>
<proteinExistence type="predicted"/>
<dbReference type="EnsemblMetazoa" id="tetur422g00010.1">
    <property type="protein sequence ID" value="tetur422g00010.1"/>
    <property type="gene ID" value="tetur422g00010"/>
</dbReference>
<dbReference type="AlphaFoldDB" id="T1L503"/>
<accession>T1L503</accession>
<keyword evidence="2" id="KW-1185">Reference proteome</keyword>
<reference evidence="1" key="2">
    <citation type="submission" date="2015-06" db="UniProtKB">
        <authorList>
            <consortium name="EnsemblMetazoa"/>
        </authorList>
    </citation>
    <scope>IDENTIFICATION</scope>
</reference>